<dbReference type="Proteomes" id="UP000006695">
    <property type="component" value="Chromosome"/>
</dbReference>
<dbReference type="STRING" id="351605.Gura_2024"/>
<dbReference type="Gene3D" id="1.10.10.2830">
    <property type="match status" value="1"/>
</dbReference>
<dbReference type="SUPFAM" id="SSF110849">
    <property type="entry name" value="ParB/Sulfiredoxin"/>
    <property type="match status" value="1"/>
</dbReference>
<keyword evidence="2" id="KW-0159">Chromosome partition</keyword>
<name>A5GFK9_GEOUR</name>
<dbReference type="GO" id="GO:0005694">
    <property type="term" value="C:chromosome"/>
    <property type="evidence" value="ECO:0007669"/>
    <property type="project" value="TreeGrafter"/>
</dbReference>
<dbReference type="GO" id="GO:0003677">
    <property type="term" value="F:DNA binding"/>
    <property type="evidence" value="ECO:0007669"/>
    <property type="project" value="InterPro"/>
</dbReference>
<protein>
    <submittedName>
        <fullName evidence="4">ParB-like partition protein</fullName>
    </submittedName>
</protein>
<dbReference type="Pfam" id="PF02195">
    <property type="entry name" value="ParB_N"/>
    <property type="match status" value="1"/>
</dbReference>
<proteinExistence type="inferred from homology"/>
<dbReference type="InterPro" id="IPR050336">
    <property type="entry name" value="Chromosome_partition/occlusion"/>
</dbReference>
<sequence length="286" mass="31983">MSGKNNDKEHEQYSMFDTGFLTAEEASPVKNTKVGKQRKNSELDVEALQISDSQPRRYINEERLEELCLSIRKHGVLQPVIVQVDTDGSNLLVAGQRRLLAARKAGLKKIPVVFTDGDPAEIALIENLQRSDLTAIEEAEAISSLKERNGYTLDDVSAIMGKSKTTVSETISLTKLPETIKEECRRDPHMAKSILVEIARQPTADEMITAYNGYKKEKLPRAQLRKINRPGASGKKRIGVSFVKSFAQRIVTVDVEILKSKQREQMKNNLEELHAKIGDLIVKLSS</sequence>
<dbReference type="SMART" id="SM00470">
    <property type="entry name" value="ParB"/>
    <property type="match status" value="1"/>
</dbReference>
<dbReference type="InterPro" id="IPR036086">
    <property type="entry name" value="ParB/Sulfiredoxin_sf"/>
</dbReference>
<dbReference type="EMBL" id="CP000698">
    <property type="protein sequence ID" value="ABQ26214.1"/>
    <property type="molecule type" value="Genomic_DNA"/>
</dbReference>
<dbReference type="InterPro" id="IPR041468">
    <property type="entry name" value="HTH_ParB/Spo0J"/>
</dbReference>
<dbReference type="Pfam" id="PF17762">
    <property type="entry name" value="HTH_ParB"/>
    <property type="match status" value="1"/>
</dbReference>
<dbReference type="GO" id="GO:0007059">
    <property type="term" value="P:chromosome segregation"/>
    <property type="evidence" value="ECO:0007669"/>
    <property type="project" value="UniProtKB-KW"/>
</dbReference>
<gene>
    <name evidence="4" type="ordered locus">Gura_2024</name>
</gene>
<dbReference type="PANTHER" id="PTHR33375:SF1">
    <property type="entry name" value="CHROMOSOME-PARTITIONING PROTEIN PARB-RELATED"/>
    <property type="match status" value="1"/>
</dbReference>
<comment type="similarity">
    <text evidence="1">Belongs to the ParB family.</text>
</comment>
<feature type="domain" description="ParB-like N-terminal" evidence="3">
    <location>
        <begin position="41"/>
        <end position="128"/>
    </location>
</feature>
<accession>A5GFK9</accession>
<dbReference type="OrthoDB" id="4204233at2"/>
<dbReference type="AlphaFoldDB" id="A5GFK9"/>
<dbReference type="KEGG" id="gur:Gura_2024"/>
<evidence type="ECO:0000256" key="1">
    <source>
        <dbReference type="ARBA" id="ARBA00006295"/>
    </source>
</evidence>
<dbReference type="RefSeq" id="WP_011938917.1">
    <property type="nucleotide sequence ID" value="NC_009483.1"/>
</dbReference>
<dbReference type="HOGENOM" id="CLU_023853_0_1_7"/>
<dbReference type="InterPro" id="IPR004437">
    <property type="entry name" value="ParB/RepB/Spo0J"/>
</dbReference>
<reference evidence="4 5" key="1">
    <citation type="submission" date="2007-05" db="EMBL/GenBank/DDBJ databases">
        <title>Complete sequence of Geobacter uraniireducens Rf4.</title>
        <authorList>
            <consortium name="US DOE Joint Genome Institute"/>
            <person name="Copeland A."/>
            <person name="Lucas S."/>
            <person name="Lapidus A."/>
            <person name="Barry K."/>
            <person name="Detter J.C."/>
            <person name="Glavina del Rio T."/>
            <person name="Hammon N."/>
            <person name="Israni S."/>
            <person name="Dalin E."/>
            <person name="Tice H."/>
            <person name="Pitluck S."/>
            <person name="Chertkov O."/>
            <person name="Brettin T."/>
            <person name="Bruce D."/>
            <person name="Han C."/>
            <person name="Schmutz J."/>
            <person name="Larimer F."/>
            <person name="Land M."/>
            <person name="Hauser L."/>
            <person name="Kyrpides N."/>
            <person name="Mikhailova N."/>
            <person name="Shelobolina E."/>
            <person name="Aklujkar M."/>
            <person name="Lovley D."/>
            <person name="Richardson P."/>
        </authorList>
    </citation>
    <scope>NUCLEOTIDE SEQUENCE [LARGE SCALE GENOMIC DNA]</scope>
    <source>
        <strain evidence="4 5">Rf4</strain>
    </source>
</reference>
<dbReference type="PANTHER" id="PTHR33375">
    <property type="entry name" value="CHROMOSOME-PARTITIONING PROTEIN PARB-RELATED"/>
    <property type="match status" value="1"/>
</dbReference>
<evidence type="ECO:0000313" key="5">
    <source>
        <dbReference type="Proteomes" id="UP000006695"/>
    </source>
</evidence>
<evidence type="ECO:0000313" key="4">
    <source>
        <dbReference type="EMBL" id="ABQ26214.1"/>
    </source>
</evidence>
<evidence type="ECO:0000256" key="2">
    <source>
        <dbReference type="ARBA" id="ARBA00022829"/>
    </source>
</evidence>
<organism evidence="4 5">
    <name type="scientific">Geotalea uraniireducens (strain Rf4)</name>
    <name type="common">Geobacter uraniireducens</name>
    <dbReference type="NCBI Taxonomy" id="351605"/>
    <lineage>
        <taxon>Bacteria</taxon>
        <taxon>Pseudomonadati</taxon>
        <taxon>Thermodesulfobacteriota</taxon>
        <taxon>Desulfuromonadia</taxon>
        <taxon>Geobacterales</taxon>
        <taxon>Geobacteraceae</taxon>
        <taxon>Geotalea</taxon>
    </lineage>
</organism>
<dbReference type="NCBIfam" id="TIGR00180">
    <property type="entry name" value="parB_part"/>
    <property type="match status" value="1"/>
</dbReference>
<evidence type="ECO:0000259" key="3">
    <source>
        <dbReference type="SMART" id="SM00470"/>
    </source>
</evidence>
<dbReference type="InterPro" id="IPR003115">
    <property type="entry name" value="ParB_N"/>
</dbReference>
<keyword evidence="5" id="KW-1185">Reference proteome</keyword>
<dbReference type="Gene3D" id="3.90.1530.30">
    <property type="match status" value="1"/>
</dbReference>